<evidence type="ECO:0000313" key="2">
    <source>
        <dbReference type="EMBL" id="MDX5985656.1"/>
    </source>
</evidence>
<dbReference type="InterPro" id="IPR027417">
    <property type="entry name" value="P-loop_NTPase"/>
</dbReference>
<protein>
    <submittedName>
        <fullName evidence="2">ATP-binding protein</fullName>
    </submittedName>
</protein>
<keyword evidence="2" id="KW-0547">Nucleotide-binding</keyword>
<dbReference type="SUPFAM" id="SSF52540">
    <property type="entry name" value="P-loop containing nucleoside triphosphate hydrolases"/>
    <property type="match status" value="1"/>
</dbReference>
<keyword evidence="2" id="KW-0067">ATP-binding</keyword>
<dbReference type="Proteomes" id="UP001279660">
    <property type="component" value="Unassembled WGS sequence"/>
</dbReference>
<evidence type="ECO:0000259" key="1">
    <source>
        <dbReference type="Pfam" id="PF13521"/>
    </source>
</evidence>
<dbReference type="InterPro" id="IPR038727">
    <property type="entry name" value="NadR/Ttd14_AAA_dom"/>
</dbReference>
<dbReference type="Pfam" id="PF13521">
    <property type="entry name" value="AAA_28"/>
    <property type="match status" value="1"/>
</dbReference>
<dbReference type="PANTHER" id="PTHR37512:SF1">
    <property type="entry name" value="NADR_TTD14 AAA DOMAIN-CONTAINING PROTEIN"/>
    <property type="match status" value="1"/>
</dbReference>
<dbReference type="GO" id="GO:0005524">
    <property type="term" value="F:ATP binding"/>
    <property type="evidence" value="ECO:0007669"/>
    <property type="project" value="UniProtKB-KW"/>
</dbReference>
<dbReference type="PANTHER" id="PTHR37512">
    <property type="entry name" value="TRIFUNCTIONAL NAD BIOSYNTHESIS/REGULATOR PROTEIN NADR"/>
    <property type="match status" value="1"/>
</dbReference>
<sequence length="183" mass="20151">MTLICLHGPESTGKSTLIEHLAAHYATVFVPEYGRTFAETHGTDFTMADLVEIAQTHDAMTQAARATGANPLFLDTDPLMTAVWADMLFGTRDPWFDAWHNTADLYLLLDIDLPWIDDGTRLFGSATERQRFFDLSRAELERRGLAYVLIGGRGPDRLAAALDALATAGVEDPPIRRSPLCGD</sequence>
<dbReference type="Gene3D" id="3.40.50.300">
    <property type="entry name" value="P-loop containing nucleotide triphosphate hydrolases"/>
    <property type="match status" value="1"/>
</dbReference>
<dbReference type="InterPro" id="IPR052735">
    <property type="entry name" value="NAD_biosynth-regulator"/>
</dbReference>
<proteinExistence type="predicted"/>
<keyword evidence="3" id="KW-1185">Reference proteome</keyword>
<evidence type="ECO:0000313" key="3">
    <source>
        <dbReference type="Proteomes" id="UP001279660"/>
    </source>
</evidence>
<dbReference type="RefSeq" id="WP_010407616.1">
    <property type="nucleotide sequence ID" value="NZ_JAWXXV010000001.1"/>
</dbReference>
<feature type="domain" description="NadR/Ttd14 AAA" evidence="1">
    <location>
        <begin position="4"/>
        <end position="154"/>
    </location>
</feature>
<comment type="caution">
    <text evidence="2">The sequence shown here is derived from an EMBL/GenBank/DDBJ whole genome shotgun (WGS) entry which is preliminary data.</text>
</comment>
<gene>
    <name evidence="2" type="ORF">SIL82_15480</name>
</gene>
<name>A0ABU4PNE8_9SPHN</name>
<reference evidence="2 3" key="1">
    <citation type="submission" date="2023-11" db="EMBL/GenBank/DDBJ databases">
        <title>MicrobeMod: A computational toolkit for identifying prokaryotic methylation and restriction-modification with nanopore sequencing.</title>
        <authorList>
            <person name="Crits-Christoph A."/>
            <person name="Kang S.C."/>
            <person name="Lee H."/>
            <person name="Ostrov N."/>
        </authorList>
    </citation>
    <scope>NUCLEOTIDE SEQUENCE [LARGE SCALE GENOMIC DNA]</scope>
    <source>
        <strain evidence="2 3">ATCC 14820</strain>
    </source>
</reference>
<dbReference type="EMBL" id="JAWXXV010000001">
    <property type="protein sequence ID" value="MDX5985656.1"/>
    <property type="molecule type" value="Genomic_DNA"/>
</dbReference>
<accession>A0ABU4PNE8</accession>
<organism evidence="2 3">
    <name type="scientific">Sphingomonas echinoides</name>
    <dbReference type="NCBI Taxonomy" id="59803"/>
    <lineage>
        <taxon>Bacteria</taxon>
        <taxon>Pseudomonadati</taxon>
        <taxon>Pseudomonadota</taxon>
        <taxon>Alphaproteobacteria</taxon>
        <taxon>Sphingomonadales</taxon>
        <taxon>Sphingomonadaceae</taxon>
        <taxon>Sphingomonas</taxon>
    </lineage>
</organism>